<keyword evidence="8" id="KW-0433">Leucine-rich repeat</keyword>
<reference evidence="23" key="1">
    <citation type="submission" date="2018-05" db="EMBL/GenBank/DDBJ databases">
        <title>Draft genome of Mucuna pruriens seed.</title>
        <authorList>
            <person name="Nnadi N.E."/>
            <person name="Vos R."/>
            <person name="Hasami M.H."/>
            <person name="Devisetty U.K."/>
            <person name="Aguiy J.C."/>
        </authorList>
    </citation>
    <scope>NUCLEOTIDE SEQUENCE [LARGE SCALE GENOMIC DNA]</scope>
    <source>
        <strain evidence="23">JCA_2017</strain>
    </source>
</reference>
<dbReference type="Pfam" id="PF00560">
    <property type="entry name" value="LRR_1"/>
    <property type="match status" value="1"/>
</dbReference>
<evidence type="ECO:0000256" key="4">
    <source>
        <dbReference type="ARBA" id="ARBA00009592"/>
    </source>
</evidence>
<evidence type="ECO:0000256" key="11">
    <source>
        <dbReference type="ARBA" id="ARBA00022737"/>
    </source>
</evidence>
<evidence type="ECO:0000256" key="14">
    <source>
        <dbReference type="ARBA" id="ARBA00023136"/>
    </source>
</evidence>
<dbReference type="AlphaFoldDB" id="A0A371FJU9"/>
<evidence type="ECO:0000256" key="19">
    <source>
        <dbReference type="SAM" id="Phobius"/>
    </source>
</evidence>
<dbReference type="InterPro" id="IPR055414">
    <property type="entry name" value="LRR_R13L4/SHOC2-like"/>
</dbReference>
<dbReference type="Proteomes" id="UP000257109">
    <property type="component" value="Unassembled WGS sequence"/>
</dbReference>
<evidence type="ECO:0000256" key="12">
    <source>
        <dbReference type="ARBA" id="ARBA00022821"/>
    </source>
</evidence>
<evidence type="ECO:0000256" key="3">
    <source>
        <dbReference type="ARBA" id="ARBA00004251"/>
    </source>
</evidence>
<feature type="transmembrane region" description="Helical" evidence="19">
    <location>
        <begin position="639"/>
        <end position="659"/>
    </location>
</feature>
<dbReference type="PANTHER" id="PTHR48052">
    <property type="entry name" value="UNNAMED PRODUCT"/>
    <property type="match status" value="1"/>
</dbReference>
<dbReference type="PRINTS" id="PR00019">
    <property type="entry name" value="LEURICHRPT"/>
</dbReference>
<keyword evidence="13 19" id="KW-1133">Transmembrane helix</keyword>
<dbReference type="STRING" id="157652.A0A371FJU9"/>
<dbReference type="Pfam" id="PF08263">
    <property type="entry name" value="LRRNT_2"/>
    <property type="match status" value="1"/>
</dbReference>
<dbReference type="GO" id="GO:0006952">
    <property type="term" value="P:defense response"/>
    <property type="evidence" value="ECO:0007669"/>
    <property type="project" value="UniProtKB-KW"/>
</dbReference>
<evidence type="ECO:0000256" key="1">
    <source>
        <dbReference type="ARBA" id="ARBA00004170"/>
    </source>
</evidence>
<comment type="subcellular location">
    <subcellularLocation>
        <location evidence="3">Cell membrane</location>
        <topology evidence="3">Single-pass type I membrane protein</topology>
    </subcellularLocation>
    <subcellularLocation>
        <location evidence="1">Membrane</location>
        <topology evidence="1">Peripheral membrane protein</topology>
    </subcellularLocation>
    <subcellularLocation>
        <location evidence="2">Secreted</location>
        <location evidence="2">Cell wall</location>
    </subcellularLocation>
</comment>
<dbReference type="EMBL" id="QJKJ01008825">
    <property type="protein sequence ID" value="RDX78566.1"/>
    <property type="molecule type" value="Genomic_DNA"/>
</dbReference>
<keyword evidence="17" id="KW-0325">Glycoprotein</keyword>
<dbReference type="SMART" id="SM00369">
    <property type="entry name" value="LRR_TYP"/>
    <property type="match status" value="7"/>
</dbReference>
<evidence type="ECO:0000259" key="22">
    <source>
        <dbReference type="Pfam" id="PF23598"/>
    </source>
</evidence>
<evidence type="ECO:0000256" key="18">
    <source>
        <dbReference type="ARBA" id="ARBA00038043"/>
    </source>
</evidence>
<keyword evidence="11" id="KW-0677">Repeat</keyword>
<dbReference type="FunFam" id="3.80.10.10:FF:000213">
    <property type="entry name" value="Tyrosine-sulfated glycopeptide receptor 1"/>
    <property type="match status" value="1"/>
</dbReference>
<keyword evidence="10 20" id="KW-0732">Signal</keyword>
<organism evidence="23 24">
    <name type="scientific">Mucuna pruriens</name>
    <name type="common">Velvet bean</name>
    <name type="synonym">Dolichos pruriens</name>
    <dbReference type="NCBI Taxonomy" id="157652"/>
    <lineage>
        <taxon>Eukaryota</taxon>
        <taxon>Viridiplantae</taxon>
        <taxon>Streptophyta</taxon>
        <taxon>Embryophyta</taxon>
        <taxon>Tracheophyta</taxon>
        <taxon>Spermatophyta</taxon>
        <taxon>Magnoliopsida</taxon>
        <taxon>eudicotyledons</taxon>
        <taxon>Gunneridae</taxon>
        <taxon>Pentapetalae</taxon>
        <taxon>rosids</taxon>
        <taxon>fabids</taxon>
        <taxon>Fabales</taxon>
        <taxon>Fabaceae</taxon>
        <taxon>Papilionoideae</taxon>
        <taxon>50 kb inversion clade</taxon>
        <taxon>NPAAA clade</taxon>
        <taxon>indigoferoid/millettioid clade</taxon>
        <taxon>Phaseoleae</taxon>
        <taxon>Mucuna</taxon>
    </lineage>
</organism>
<comment type="similarity">
    <text evidence="4">Belongs to the RLP family.</text>
</comment>
<evidence type="ECO:0000256" key="17">
    <source>
        <dbReference type="ARBA" id="ARBA00023180"/>
    </source>
</evidence>
<dbReference type="Pfam" id="PF13855">
    <property type="entry name" value="LRR_8"/>
    <property type="match status" value="2"/>
</dbReference>
<keyword evidence="7" id="KW-0964">Secreted</keyword>
<keyword evidence="5" id="KW-1003">Cell membrane</keyword>
<evidence type="ECO:0000256" key="2">
    <source>
        <dbReference type="ARBA" id="ARBA00004191"/>
    </source>
</evidence>
<dbReference type="SUPFAM" id="SSF52058">
    <property type="entry name" value="L domain-like"/>
    <property type="match status" value="2"/>
</dbReference>
<evidence type="ECO:0000256" key="6">
    <source>
        <dbReference type="ARBA" id="ARBA00022512"/>
    </source>
</evidence>
<evidence type="ECO:0000256" key="8">
    <source>
        <dbReference type="ARBA" id="ARBA00022614"/>
    </source>
</evidence>
<keyword evidence="6" id="KW-0134">Cell wall</keyword>
<evidence type="ECO:0000256" key="15">
    <source>
        <dbReference type="ARBA" id="ARBA00023157"/>
    </source>
</evidence>
<evidence type="ECO:0000256" key="20">
    <source>
        <dbReference type="SAM" id="SignalP"/>
    </source>
</evidence>
<feature type="domain" description="Disease resistance R13L4/SHOC-2-like LRR" evidence="22">
    <location>
        <begin position="121"/>
        <end position="243"/>
    </location>
</feature>
<evidence type="ECO:0000256" key="16">
    <source>
        <dbReference type="ARBA" id="ARBA00023170"/>
    </source>
</evidence>
<dbReference type="OrthoDB" id="676979at2759"/>
<feature type="domain" description="Leucine-rich repeat-containing N-terminal plant-type" evidence="21">
    <location>
        <begin position="32"/>
        <end position="68"/>
    </location>
</feature>
<dbReference type="PANTHER" id="PTHR48052:SF70">
    <property type="entry name" value="PHYTOSULFOKINE RECEPTOR 1-LIKE"/>
    <property type="match status" value="1"/>
</dbReference>
<dbReference type="InterPro" id="IPR013210">
    <property type="entry name" value="LRR_N_plant-typ"/>
</dbReference>
<dbReference type="InterPro" id="IPR032675">
    <property type="entry name" value="LRR_dom_sf"/>
</dbReference>
<proteinExistence type="inferred from homology"/>
<evidence type="ECO:0000256" key="7">
    <source>
        <dbReference type="ARBA" id="ARBA00022525"/>
    </source>
</evidence>
<dbReference type="GO" id="GO:0005886">
    <property type="term" value="C:plasma membrane"/>
    <property type="evidence" value="ECO:0007669"/>
    <property type="project" value="UniProtKB-SubCell"/>
</dbReference>
<dbReference type="FunFam" id="3.80.10.10:FF:000041">
    <property type="entry name" value="LRR receptor-like serine/threonine-protein kinase ERECTA"/>
    <property type="match status" value="1"/>
</dbReference>
<evidence type="ECO:0000256" key="13">
    <source>
        <dbReference type="ARBA" id="ARBA00022989"/>
    </source>
</evidence>
<comment type="caution">
    <text evidence="23">The sequence shown here is derived from an EMBL/GenBank/DDBJ whole genome shotgun (WGS) entry which is preliminary data.</text>
</comment>
<keyword evidence="16 23" id="KW-0675">Receptor</keyword>
<dbReference type="InterPro" id="IPR001611">
    <property type="entry name" value="Leu-rich_rpt"/>
</dbReference>
<dbReference type="InterPro" id="IPR003591">
    <property type="entry name" value="Leu-rich_rpt_typical-subtyp"/>
</dbReference>
<dbReference type="Pfam" id="PF23598">
    <property type="entry name" value="LRR_14"/>
    <property type="match status" value="1"/>
</dbReference>
<keyword evidence="24" id="KW-1185">Reference proteome</keyword>
<accession>A0A371FJU9</accession>
<keyword evidence="12" id="KW-0611">Plant defense</keyword>
<evidence type="ECO:0000259" key="21">
    <source>
        <dbReference type="Pfam" id="PF08263"/>
    </source>
</evidence>
<keyword evidence="15" id="KW-1015">Disulfide bond</keyword>
<evidence type="ECO:0000313" key="23">
    <source>
        <dbReference type="EMBL" id="RDX78566.1"/>
    </source>
</evidence>
<feature type="signal peptide" evidence="20">
    <location>
        <begin position="1"/>
        <end position="19"/>
    </location>
</feature>
<evidence type="ECO:0000313" key="24">
    <source>
        <dbReference type="Proteomes" id="UP000257109"/>
    </source>
</evidence>
<evidence type="ECO:0000256" key="9">
    <source>
        <dbReference type="ARBA" id="ARBA00022692"/>
    </source>
</evidence>
<evidence type="ECO:0000256" key="10">
    <source>
        <dbReference type="ARBA" id="ARBA00022729"/>
    </source>
</evidence>
<dbReference type="FunFam" id="3.80.10.10:FF:000400">
    <property type="entry name" value="Nuclear pore complex protein NUP107"/>
    <property type="match status" value="1"/>
</dbReference>
<comment type="similarity">
    <text evidence="18">Belongs to the polygalacturonase-inhibiting protein family.</text>
</comment>
<keyword evidence="9 19" id="KW-0812">Transmembrane</keyword>
<protein>
    <submittedName>
        <fullName evidence="23">Phytosulfokine receptor 1</fullName>
    </submittedName>
</protein>
<evidence type="ECO:0000256" key="5">
    <source>
        <dbReference type="ARBA" id="ARBA00022475"/>
    </source>
</evidence>
<sequence>MGFHSFFLFSILIPYISFGTSTHESENFTISPNDLKSLTGFSNCLESTIPDWNSSTSPDYCTWSGVTCVGTRVVSLELGSKTLTGKICESLAGLDQLRVLNLSHNFFTGSLPHNLFHLQNLQVMDMSNNHFEGSINMAVCSSFTQLRVFKLSNNFFSGEIPGNLGNCSSLQHLSINGNDLSGSLPESIFQLQNLNELYVQDNNLSGPLSEGLGKLSNLVEFDISNNEFSGILPNIFESLTRLKFFSAELNRFTGQLPASMVNSPSLEMLILANNFLGGSLYLNCSAMKNLTFINLGSNQFRCPTPGGLSYCSRLQGIFLGRINFNCEISVNFKNLQSLTQIALSDTNLHNLSATLEVLSHCRKLSTVLLTNNFHHEEMPQLQPQGQNLEFRNLKVFVLANGQMKGSFPKWLSGCKKLEMLDLSWNHLTGSIPSWIGQFNNLYYLDLSNNSFTGKIPQSLTMFLSLQLKNSSMEGTLFAFPVYTLETGTLKRMKYEKVSNLRPSLLLSYNKLEGPIWAGFGNLKGLHVMDLKHNSLSGPIPWPLSGMTMLEILDLSHNKLSGEIPQSLVELSFLSSFDVSYNELHGEVPTKGQFDTFPPTSFEGNMGLYRPSTSGFMLSPPDETRPPPHHQDLEIIGLQFWFGAVAAFLITITMCLASGWS</sequence>
<dbReference type="Gene3D" id="3.80.10.10">
    <property type="entry name" value="Ribonuclease Inhibitor"/>
    <property type="match status" value="3"/>
</dbReference>
<keyword evidence="14 19" id="KW-0472">Membrane</keyword>
<gene>
    <name evidence="23" type="primary">PSKR</name>
    <name evidence="23" type="ORF">CR513_41138</name>
</gene>
<name>A0A371FJU9_MUCPR</name>
<feature type="chain" id="PRO_5016712354" evidence="20">
    <location>
        <begin position="20"/>
        <end position="660"/>
    </location>
</feature>
<feature type="non-terminal residue" evidence="23">
    <location>
        <position position="1"/>
    </location>
</feature>